<keyword evidence="2" id="KW-0342">GTP-binding</keyword>
<dbReference type="CDD" id="cd00876">
    <property type="entry name" value="Ras"/>
    <property type="match status" value="1"/>
</dbReference>
<dbReference type="GeneID" id="90035739"/>
<dbReference type="SMART" id="SM00174">
    <property type="entry name" value="RHO"/>
    <property type="match status" value="1"/>
</dbReference>
<dbReference type="RefSeq" id="XP_064771638.1">
    <property type="nucleotide sequence ID" value="XM_064910227.1"/>
</dbReference>
<feature type="non-terminal residue" evidence="3">
    <location>
        <position position="1"/>
    </location>
</feature>
<dbReference type="NCBIfam" id="TIGR00231">
    <property type="entry name" value="small_GTP"/>
    <property type="match status" value="1"/>
</dbReference>
<dbReference type="Proteomes" id="UP001498771">
    <property type="component" value="Unassembled WGS sequence"/>
</dbReference>
<keyword evidence="3" id="KW-0378">Hydrolase</keyword>
<sequence>GTGKSCITMRLVRSQWMDEYDPTIEDSYSTTCVVDGETFELDIIDTAGQEEYRGLLSGLWQAGNVADAYLLVYDITNLQTLRALEEFDDLISNAQEINHAPNTTPPVKLVAGNKCDLATYRAVPSQQGLNWARRHGCGFMETSALMSVNIEETFSLMVRRVRDNRILEQK</sequence>
<evidence type="ECO:0000256" key="1">
    <source>
        <dbReference type="ARBA" id="ARBA00022741"/>
    </source>
</evidence>
<keyword evidence="4" id="KW-1185">Reference proteome</keyword>
<dbReference type="InterPro" id="IPR001806">
    <property type="entry name" value="Small_GTPase"/>
</dbReference>
<dbReference type="PRINTS" id="PR00449">
    <property type="entry name" value="RASTRNSFRMNG"/>
</dbReference>
<evidence type="ECO:0000313" key="3">
    <source>
        <dbReference type="EMBL" id="KAK7208605.1"/>
    </source>
</evidence>
<evidence type="ECO:0000256" key="2">
    <source>
        <dbReference type="ARBA" id="ARBA00023134"/>
    </source>
</evidence>
<dbReference type="Pfam" id="PF00071">
    <property type="entry name" value="Ras"/>
    <property type="match status" value="1"/>
</dbReference>
<gene>
    <name evidence="3" type="ORF">BZA70DRAFT_228091</name>
</gene>
<dbReference type="InterPro" id="IPR020849">
    <property type="entry name" value="Small_GTPase_Ras-type"/>
</dbReference>
<proteinExistence type="predicted"/>
<accession>A0ABR1FFK3</accession>
<protein>
    <submittedName>
        <fullName evidence="3">P-loop containing nucleoside triphosphate hydrolase protein</fullName>
    </submittedName>
</protein>
<feature type="non-terminal residue" evidence="3">
    <location>
        <position position="170"/>
    </location>
</feature>
<dbReference type="PROSITE" id="PS51421">
    <property type="entry name" value="RAS"/>
    <property type="match status" value="1"/>
</dbReference>
<reference evidence="3 4" key="1">
    <citation type="submission" date="2024-03" db="EMBL/GenBank/DDBJ databases">
        <title>Genome-scale model development and genomic sequencing of the oleaginous clade Lipomyces.</title>
        <authorList>
            <consortium name="Lawrence Berkeley National Laboratory"/>
            <person name="Czajka J.J."/>
            <person name="Han Y."/>
            <person name="Kim J."/>
            <person name="Mondo S.J."/>
            <person name="Hofstad B.A."/>
            <person name="Robles A."/>
            <person name="Haridas S."/>
            <person name="Riley R."/>
            <person name="LaButti K."/>
            <person name="Pangilinan J."/>
            <person name="Andreopoulos W."/>
            <person name="Lipzen A."/>
            <person name="Yan J."/>
            <person name="Wang M."/>
            <person name="Ng V."/>
            <person name="Grigoriev I.V."/>
            <person name="Spatafora J.W."/>
            <person name="Magnuson J.K."/>
            <person name="Baker S.E."/>
            <person name="Pomraning K.R."/>
        </authorList>
    </citation>
    <scope>NUCLEOTIDE SEQUENCE [LARGE SCALE GENOMIC DNA]</scope>
    <source>
        <strain evidence="3 4">Phaff 52-87</strain>
    </source>
</reference>
<dbReference type="EMBL" id="JBBJBU010000001">
    <property type="protein sequence ID" value="KAK7208605.1"/>
    <property type="molecule type" value="Genomic_DNA"/>
</dbReference>
<dbReference type="Gene3D" id="3.40.50.300">
    <property type="entry name" value="P-loop containing nucleotide triphosphate hydrolases"/>
    <property type="match status" value="1"/>
</dbReference>
<comment type="caution">
    <text evidence="3">The sequence shown here is derived from an EMBL/GenBank/DDBJ whole genome shotgun (WGS) entry which is preliminary data.</text>
</comment>
<dbReference type="PROSITE" id="PS51419">
    <property type="entry name" value="RAB"/>
    <property type="match status" value="1"/>
</dbReference>
<organism evidence="3 4">
    <name type="scientific">Myxozyma melibiosi</name>
    <dbReference type="NCBI Taxonomy" id="54550"/>
    <lineage>
        <taxon>Eukaryota</taxon>
        <taxon>Fungi</taxon>
        <taxon>Dikarya</taxon>
        <taxon>Ascomycota</taxon>
        <taxon>Saccharomycotina</taxon>
        <taxon>Lipomycetes</taxon>
        <taxon>Lipomycetales</taxon>
        <taxon>Lipomycetaceae</taxon>
        <taxon>Myxozyma</taxon>
    </lineage>
</organism>
<dbReference type="SMART" id="SM00173">
    <property type="entry name" value="RAS"/>
    <property type="match status" value="1"/>
</dbReference>
<dbReference type="GO" id="GO:0016787">
    <property type="term" value="F:hydrolase activity"/>
    <property type="evidence" value="ECO:0007669"/>
    <property type="project" value="UniProtKB-KW"/>
</dbReference>
<keyword evidence="1" id="KW-0547">Nucleotide-binding</keyword>
<dbReference type="SMART" id="SM00175">
    <property type="entry name" value="RAB"/>
    <property type="match status" value="1"/>
</dbReference>
<dbReference type="SUPFAM" id="SSF52540">
    <property type="entry name" value="P-loop containing nucleoside triphosphate hydrolases"/>
    <property type="match status" value="1"/>
</dbReference>
<dbReference type="PANTHER" id="PTHR24070">
    <property type="entry name" value="RAS, DI-RAS, AND RHEB FAMILY MEMBERS OF SMALL GTPASE SUPERFAMILY"/>
    <property type="match status" value="1"/>
</dbReference>
<name>A0ABR1FFK3_9ASCO</name>
<evidence type="ECO:0000313" key="4">
    <source>
        <dbReference type="Proteomes" id="UP001498771"/>
    </source>
</evidence>
<dbReference type="InterPro" id="IPR027417">
    <property type="entry name" value="P-loop_NTPase"/>
</dbReference>
<dbReference type="InterPro" id="IPR005225">
    <property type="entry name" value="Small_GTP-bd"/>
</dbReference>